<proteinExistence type="predicted"/>
<gene>
    <name evidence="1" type="ORF">MTR67_001490</name>
</gene>
<dbReference type="EMBL" id="CP133612">
    <property type="protein sequence ID" value="WMV08105.1"/>
    <property type="molecule type" value="Genomic_DNA"/>
</dbReference>
<reference evidence="1" key="1">
    <citation type="submission" date="2023-08" db="EMBL/GenBank/DDBJ databases">
        <title>A de novo genome assembly of Solanum verrucosum Schlechtendal, a Mexican diploid species geographically isolated from the other diploid A-genome species in potato relatives.</title>
        <authorList>
            <person name="Hosaka K."/>
        </authorList>
    </citation>
    <scope>NUCLEOTIDE SEQUENCE</scope>
    <source>
        <tissue evidence="1">Young leaves</tissue>
    </source>
</reference>
<evidence type="ECO:0000313" key="1">
    <source>
        <dbReference type="EMBL" id="WMV08105.1"/>
    </source>
</evidence>
<protein>
    <submittedName>
        <fullName evidence="1">Uncharacterized protein</fullName>
    </submittedName>
</protein>
<keyword evidence="2" id="KW-1185">Reference proteome</keyword>
<name>A0AAF0PQP3_SOLVR</name>
<evidence type="ECO:0000313" key="2">
    <source>
        <dbReference type="Proteomes" id="UP001234989"/>
    </source>
</evidence>
<dbReference type="AlphaFoldDB" id="A0AAF0PQP3"/>
<dbReference type="Proteomes" id="UP001234989">
    <property type="component" value="Chromosome 1"/>
</dbReference>
<organism evidence="1 2">
    <name type="scientific">Solanum verrucosum</name>
    <dbReference type="NCBI Taxonomy" id="315347"/>
    <lineage>
        <taxon>Eukaryota</taxon>
        <taxon>Viridiplantae</taxon>
        <taxon>Streptophyta</taxon>
        <taxon>Embryophyta</taxon>
        <taxon>Tracheophyta</taxon>
        <taxon>Spermatophyta</taxon>
        <taxon>Magnoliopsida</taxon>
        <taxon>eudicotyledons</taxon>
        <taxon>Gunneridae</taxon>
        <taxon>Pentapetalae</taxon>
        <taxon>asterids</taxon>
        <taxon>lamiids</taxon>
        <taxon>Solanales</taxon>
        <taxon>Solanaceae</taxon>
        <taxon>Solanoideae</taxon>
        <taxon>Solaneae</taxon>
        <taxon>Solanum</taxon>
    </lineage>
</organism>
<sequence>MLTCQQVKCEHKKPGGVSLRMPIPTWKWERITMDFVVKSTTEKLVELYISQILPFHGVPISIISNRGAFLTTQICRDLLHGLDFSCEEEPIAILDMQIQKLRIKVITSVKVQWKHCSVGEVRMLESNFYSSIGFRGCFFGLEEVMGSRRPWIHLAMVPLSLKHRQGAVRFHERRFSRDLVTFAKIQVPLSLAFTKITSLLQFLHWQKVACKTERSNFCGNSIVMIVLVTLDTCGNKANEKWFRLVILYRWKIVLVLSPEPYDHSPSSFSEAFR</sequence>
<accession>A0AAF0PQP3</accession>